<dbReference type="PaxDb" id="3880-AES99783"/>
<organism evidence="3">
    <name type="scientific">Medicago truncatula</name>
    <name type="common">Barrel medic</name>
    <name type="synonym">Medicago tribuloides</name>
    <dbReference type="NCBI Taxonomy" id="3880"/>
    <lineage>
        <taxon>Eukaryota</taxon>
        <taxon>Viridiplantae</taxon>
        <taxon>Streptophyta</taxon>
        <taxon>Embryophyta</taxon>
        <taxon>Tracheophyta</taxon>
        <taxon>Spermatophyta</taxon>
        <taxon>Magnoliopsida</taxon>
        <taxon>eudicotyledons</taxon>
        <taxon>Gunneridae</taxon>
        <taxon>Pentapetalae</taxon>
        <taxon>rosids</taxon>
        <taxon>fabids</taxon>
        <taxon>Fabales</taxon>
        <taxon>Fabaceae</taxon>
        <taxon>Papilionoideae</taxon>
        <taxon>50 kb inversion clade</taxon>
        <taxon>NPAAA clade</taxon>
        <taxon>Hologalegina</taxon>
        <taxon>IRL clade</taxon>
        <taxon>Trifolieae</taxon>
        <taxon>Medicago</taxon>
    </lineage>
</organism>
<reference evidence="5" key="4">
    <citation type="submission" date="2015-04" db="UniProtKB">
        <authorList>
            <consortium name="EnsemblPlants"/>
        </authorList>
    </citation>
    <scope>IDENTIFICATION</scope>
    <source>
        <strain evidence="5">cv. Jemalong A17</strain>
    </source>
</reference>
<evidence type="ECO:0000256" key="1">
    <source>
        <dbReference type="SAM" id="MobiDB-lite"/>
    </source>
</evidence>
<reference evidence="3" key="1">
    <citation type="journal article" date="2007" name="Mol. Plant Microbe Interact.">
        <title>Genomic organization and evolutionary insights on GRP and NCR genes, two large nodule-specific gene families in Medicago truncatula.</title>
        <authorList>
            <person name="Alunni B."/>
            <person name="Kevei Z."/>
            <person name="Redondo-Nieto M."/>
            <person name="Kondorosi A."/>
            <person name="Mergaert P."/>
            <person name="Kondorosi E."/>
        </authorList>
    </citation>
    <scope>NUCLEOTIDE SEQUENCE</scope>
</reference>
<accession>A7KHH7</accession>
<evidence type="ECO:0000313" key="6">
    <source>
        <dbReference type="Proteomes" id="UP000002051"/>
    </source>
</evidence>
<evidence type="ECO:0000313" key="3">
    <source>
        <dbReference type="EMBL" id="ABS31484.1"/>
    </source>
</evidence>
<evidence type="ECO:0000313" key="5">
    <source>
        <dbReference type="EnsemblPlants" id="AES99783"/>
    </source>
</evidence>
<proteinExistence type="evidence at transcript level"/>
<keyword evidence="6" id="KW-1185">Reference proteome</keyword>
<feature type="region of interest" description="Disordered" evidence="1">
    <location>
        <begin position="51"/>
        <end position="110"/>
    </location>
</feature>
<sequence>MKIKMFMFLYFCALLLISVVAIELSKNEKQSGEAKESKTNIEVDGKVRWSGGRATWRSGSGNQNEGHNSIINYSDNGKAGNNENQGSGGSGDSGGNRNLGCMSNVHGEKL</sequence>
<feature type="signal peptide" evidence="2">
    <location>
        <begin position="1"/>
        <end position="21"/>
    </location>
</feature>
<dbReference type="AlphaFoldDB" id="A7KHH7"/>
<dbReference type="KEGG" id="mtr:11423092"/>
<feature type="chain" id="PRO_5014565836" evidence="2">
    <location>
        <begin position="22"/>
        <end position="110"/>
    </location>
</feature>
<evidence type="ECO:0000256" key="2">
    <source>
        <dbReference type="SAM" id="SignalP"/>
    </source>
</evidence>
<protein>
    <submittedName>
        <fullName evidence="4">Nodule-specific Glycine Rich Peptide</fullName>
    </submittedName>
    <submittedName>
        <fullName evidence="3">Nodule-specific glycine-rich protein 1J</fullName>
    </submittedName>
</protein>
<evidence type="ECO:0000313" key="4">
    <source>
        <dbReference type="EMBL" id="AES99783.1"/>
    </source>
</evidence>
<reference evidence="4 6" key="2">
    <citation type="journal article" date="2011" name="Nature">
        <title>The Medicago genome provides insight into the evolution of rhizobial symbioses.</title>
        <authorList>
            <person name="Young N.D."/>
            <person name="Debelle F."/>
            <person name="Oldroyd G.E."/>
            <person name="Geurts R."/>
            <person name="Cannon S.B."/>
            <person name="Udvardi M.K."/>
            <person name="Benedito V.A."/>
            <person name="Mayer K.F."/>
            <person name="Gouzy J."/>
            <person name="Schoof H."/>
            <person name="Van de Peer Y."/>
            <person name="Proost S."/>
            <person name="Cook D.R."/>
            <person name="Meyers B.C."/>
            <person name="Spannagl M."/>
            <person name="Cheung F."/>
            <person name="De Mita S."/>
            <person name="Krishnakumar V."/>
            <person name="Gundlach H."/>
            <person name="Zhou S."/>
            <person name="Mudge J."/>
            <person name="Bharti A.K."/>
            <person name="Murray J.D."/>
            <person name="Naoumkina M.A."/>
            <person name="Rosen B."/>
            <person name="Silverstein K.A."/>
            <person name="Tang H."/>
            <person name="Rombauts S."/>
            <person name="Zhao P.X."/>
            <person name="Zhou P."/>
            <person name="Barbe V."/>
            <person name="Bardou P."/>
            <person name="Bechner M."/>
            <person name="Bellec A."/>
            <person name="Berger A."/>
            <person name="Berges H."/>
            <person name="Bidwell S."/>
            <person name="Bisseling T."/>
            <person name="Choisne N."/>
            <person name="Couloux A."/>
            <person name="Denny R."/>
            <person name="Deshpande S."/>
            <person name="Dai X."/>
            <person name="Doyle J.J."/>
            <person name="Dudez A.M."/>
            <person name="Farmer A.D."/>
            <person name="Fouteau S."/>
            <person name="Franken C."/>
            <person name="Gibelin C."/>
            <person name="Gish J."/>
            <person name="Goldstein S."/>
            <person name="Gonzalez A.J."/>
            <person name="Green P.J."/>
            <person name="Hallab A."/>
            <person name="Hartog M."/>
            <person name="Hua A."/>
            <person name="Humphray S.J."/>
            <person name="Jeong D.H."/>
            <person name="Jing Y."/>
            <person name="Jocker A."/>
            <person name="Kenton S.M."/>
            <person name="Kim D.J."/>
            <person name="Klee K."/>
            <person name="Lai H."/>
            <person name="Lang C."/>
            <person name="Lin S."/>
            <person name="Macmil S.L."/>
            <person name="Magdelenat G."/>
            <person name="Matthews L."/>
            <person name="McCorrison J."/>
            <person name="Monaghan E.L."/>
            <person name="Mun J.H."/>
            <person name="Najar F.Z."/>
            <person name="Nicholson C."/>
            <person name="Noirot C."/>
            <person name="O'Bleness M."/>
            <person name="Paule C.R."/>
            <person name="Poulain J."/>
            <person name="Prion F."/>
            <person name="Qin B."/>
            <person name="Qu C."/>
            <person name="Retzel E.F."/>
            <person name="Riddle C."/>
            <person name="Sallet E."/>
            <person name="Samain S."/>
            <person name="Samson N."/>
            <person name="Sanders I."/>
            <person name="Saurat O."/>
            <person name="Scarpelli C."/>
            <person name="Schiex T."/>
            <person name="Segurens B."/>
            <person name="Severin A.J."/>
            <person name="Sherrier D.J."/>
            <person name="Shi R."/>
            <person name="Sims S."/>
            <person name="Singer S.R."/>
            <person name="Sinharoy S."/>
            <person name="Sterck L."/>
            <person name="Viollet A."/>
            <person name="Wang B.B."/>
            <person name="Wang K."/>
            <person name="Wang M."/>
            <person name="Wang X."/>
            <person name="Warfsmann J."/>
            <person name="Weissenbach J."/>
            <person name="White D.D."/>
            <person name="White J.D."/>
            <person name="Wiley G.B."/>
            <person name="Wincker P."/>
            <person name="Xing Y."/>
            <person name="Yang L."/>
            <person name="Yao Z."/>
            <person name="Ying F."/>
            <person name="Zhai J."/>
            <person name="Zhou L."/>
            <person name="Zuber A."/>
            <person name="Denarie J."/>
            <person name="Dixon R.A."/>
            <person name="May G.D."/>
            <person name="Schwartz D.C."/>
            <person name="Rogers J."/>
            <person name="Quetier F."/>
            <person name="Town C.D."/>
            <person name="Roe B.A."/>
        </authorList>
    </citation>
    <scope>NUCLEOTIDE SEQUENCE [LARGE SCALE GENOMIC DNA]</scope>
    <source>
        <strain evidence="4">A17</strain>
        <strain evidence="5 6">cv. Jemalong A17</strain>
    </source>
</reference>
<dbReference type="Proteomes" id="UP000002051">
    <property type="component" value="Chromosome 5"/>
</dbReference>
<keyword evidence="2" id="KW-0732">Signal</keyword>
<feature type="compositionally biased region" description="Polar residues" evidence="1">
    <location>
        <begin position="57"/>
        <end position="75"/>
    </location>
</feature>
<dbReference type="EMBL" id="CM001221">
    <property type="protein sequence ID" value="AES99783.1"/>
    <property type="molecule type" value="Genomic_DNA"/>
</dbReference>
<gene>
    <name evidence="5" type="primary">11423092</name>
    <name evidence="4" type="ordered locus">MTR_5g084670</name>
</gene>
<name>A7KHH7_MEDTR</name>
<dbReference type="HOGENOM" id="CLU_2053113_0_0_1"/>
<dbReference type="EnsemblPlants" id="AES99783">
    <property type="protein sequence ID" value="AES99783"/>
    <property type="gene ID" value="MTR_5g084670"/>
</dbReference>
<dbReference type="OrthoDB" id="1431018at2759"/>
<dbReference type="EMBL" id="EF414398">
    <property type="protein sequence ID" value="ABS31484.1"/>
    <property type="molecule type" value="mRNA"/>
</dbReference>
<reference evidence="4 6" key="3">
    <citation type="journal article" date="2014" name="BMC Genomics">
        <title>An improved genome release (version Mt4.0) for the model legume Medicago truncatula.</title>
        <authorList>
            <person name="Tang H."/>
            <person name="Krishnakumar V."/>
            <person name="Bidwell S."/>
            <person name="Rosen B."/>
            <person name="Chan A."/>
            <person name="Zhou S."/>
            <person name="Gentzbittel L."/>
            <person name="Childs K.L."/>
            <person name="Yandell M."/>
            <person name="Gundlach H."/>
            <person name="Mayer K.F."/>
            <person name="Schwartz D.C."/>
            <person name="Town C.D."/>
        </authorList>
    </citation>
    <scope>GENOME REANNOTATION</scope>
    <source>
        <strain evidence="5 6">cv. Jemalong A17</strain>
    </source>
</reference>